<evidence type="ECO:0000313" key="5">
    <source>
        <dbReference type="Proteomes" id="UP001500622"/>
    </source>
</evidence>
<dbReference type="Proteomes" id="UP001500622">
    <property type="component" value="Unassembled WGS sequence"/>
</dbReference>
<dbReference type="EMBL" id="BAABGN010000008">
    <property type="protein sequence ID" value="GAA4424044.1"/>
    <property type="molecule type" value="Genomic_DNA"/>
</dbReference>
<dbReference type="InterPro" id="IPR003959">
    <property type="entry name" value="ATPase_AAA_core"/>
</dbReference>
<name>A0ABP8L701_9MICO</name>
<dbReference type="InterPro" id="IPR051396">
    <property type="entry name" value="Bact_Antivir_Def_Nuclease"/>
</dbReference>
<evidence type="ECO:0000259" key="2">
    <source>
        <dbReference type="Pfam" id="PF13304"/>
    </source>
</evidence>
<dbReference type="InterPro" id="IPR034139">
    <property type="entry name" value="TOPRIM_OLD"/>
</dbReference>
<protein>
    <recommendedName>
        <fullName evidence="6">AAA family ATPase</fullName>
    </recommendedName>
</protein>
<dbReference type="PANTHER" id="PTHR43581">
    <property type="entry name" value="ATP/GTP PHOSPHATASE"/>
    <property type="match status" value="1"/>
</dbReference>
<dbReference type="InterPro" id="IPR027417">
    <property type="entry name" value="P-loop_NTPase"/>
</dbReference>
<comment type="caution">
    <text evidence="4">The sequence shown here is derived from an EMBL/GenBank/DDBJ whole genome shotgun (WGS) entry which is preliminary data.</text>
</comment>
<dbReference type="Pfam" id="PF20469">
    <property type="entry name" value="OLD-like_TOPRIM"/>
    <property type="match status" value="1"/>
</dbReference>
<dbReference type="PANTHER" id="PTHR43581:SF4">
    <property type="entry name" value="ATP_GTP PHOSPHATASE"/>
    <property type="match status" value="1"/>
</dbReference>
<dbReference type="Pfam" id="PF13304">
    <property type="entry name" value="AAA_21"/>
    <property type="match status" value="1"/>
</dbReference>
<dbReference type="Gene3D" id="3.40.50.300">
    <property type="entry name" value="P-loop containing nucleotide triphosphate hydrolases"/>
    <property type="match status" value="1"/>
</dbReference>
<evidence type="ECO:0000259" key="3">
    <source>
        <dbReference type="Pfam" id="PF20469"/>
    </source>
</evidence>
<accession>A0ABP8L701</accession>
<dbReference type="SUPFAM" id="SSF52540">
    <property type="entry name" value="P-loop containing nucleoside triphosphate hydrolases"/>
    <property type="match status" value="1"/>
</dbReference>
<proteinExistence type="predicted"/>
<sequence length="597" mass="65689">MAPRIQSLSVQNLRSIGEDRVTVGFPDTGTLVLLGENNAGKSNVTRALDILFGDLWPGTRRLDDHDFHGRDSDGIAVDIGAEVSGIVCPYCQSGEASYFRWTYDTQEMAEDGNPATYRFRCSNQFCGKSYVRREMRSALSAAVLDADRRLDYQLSYASKYTMLSKLMHRFHERLLDNPGRKEQLAAIFAGLLEEFNGVPEFAEFKRLLAETAEDFGQNLPYRLDVDFSAYDPSNFFRSLRVHPKLSDEARNFDELGTGQSQVLALAFAYAYAMAYGRSEGTILVIDEPEANLHPLAQRWLATRLNGLTAPGLQVVVTTHSPHFVDLARPESLAMVRKDADGATRVAQRSREELRTALVERGADPDRTTPETIGPFYAAGATTEIVSGLFARRCVLVEGPTEAFALPELLRARDLDVLREGVAVVSVEGIGNIPKWHRLYTALGIDCFCVFDTDSNKVGKEATDLVTKRRDIAAALGREGDPAELATLIGEPLSIGQGYATLDPNFEGAMKALFGDQWAKLHEEAVSSVGESKPLRARYAAERLKESDFTGAPGEQLAALVRAIRGDDDQVPPADAPWSGQDPWEAAADPWASDEPPF</sequence>
<feature type="region of interest" description="Disordered" evidence="1">
    <location>
        <begin position="565"/>
        <end position="597"/>
    </location>
</feature>
<evidence type="ECO:0000313" key="4">
    <source>
        <dbReference type="EMBL" id="GAA4424044.1"/>
    </source>
</evidence>
<dbReference type="CDD" id="cd00267">
    <property type="entry name" value="ABC_ATPase"/>
    <property type="match status" value="1"/>
</dbReference>
<dbReference type="CDD" id="cd01026">
    <property type="entry name" value="TOPRIM_OLD"/>
    <property type="match status" value="1"/>
</dbReference>
<organism evidence="4 5">
    <name type="scientific">Georgenia halophila</name>
    <dbReference type="NCBI Taxonomy" id="620889"/>
    <lineage>
        <taxon>Bacteria</taxon>
        <taxon>Bacillati</taxon>
        <taxon>Actinomycetota</taxon>
        <taxon>Actinomycetes</taxon>
        <taxon>Micrococcales</taxon>
        <taxon>Bogoriellaceae</taxon>
        <taxon>Georgenia</taxon>
    </lineage>
</organism>
<evidence type="ECO:0008006" key="6">
    <source>
        <dbReference type="Google" id="ProtNLM"/>
    </source>
</evidence>
<reference evidence="5" key="1">
    <citation type="journal article" date="2019" name="Int. J. Syst. Evol. Microbiol.">
        <title>The Global Catalogue of Microorganisms (GCM) 10K type strain sequencing project: providing services to taxonomists for standard genome sequencing and annotation.</title>
        <authorList>
            <consortium name="The Broad Institute Genomics Platform"/>
            <consortium name="The Broad Institute Genome Sequencing Center for Infectious Disease"/>
            <person name="Wu L."/>
            <person name="Ma J."/>
        </authorList>
    </citation>
    <scope>NUCLEOTIDE SEQUENCE [LARGE SCALE GENOMIC DNA]</scope>
    <source>
        <strain evidence="5">JCM 17810</strain>
    </source>
</reference>
<keyword evidence="5" id="KW-1185">Reference proteome</keyword>
<feature type="domain" description="OLD protein-like TOPRIM" evidence="3">
    <location>
        <begin position="388"/>
        <end position="453"/>
    </location>
</feature>
<evidence type="ECO:0000256" key="1">
    <source>
        <dbReference type="SAM" id="MobiDB-lite"/>
    </source>
</evidence>
<gene>
    <name evidence="4" type="ORF">GCM10023169_20390</name>
</gene>
<feature type="domain" description="ATPase AAA-type core" evidence="2">
    <location>
        <begin position="231"/>
        <end position="325"/>
    </location>
</feature>